<gene>
    <name evidence="10" type="ORF">AFUS01_LOCUS6921</name>
</gene>
<keyword evidence="3" id="KW-0186">Copper</keyword>
<evidence type="ECO:0000256" key="2">
    <source>
        <dbReference type="ARBA" id="ARBA00022796"/>
    </source>
</evidence>
<evidence type="ECO:0000256" key="7">
    <source>
        <dbReference type="ARBA" id="ARBA00043201"/>
    </source>
</evidence>
<accession>A0A8J2JMW9</accession>
<proteinExistence type="predicted"/>
<dbReference type="InterPro" id="IPR051881">
    <property type="entry name" value="Copper_transport_ATOX1-like"/>
</dbReference>
<dbReference type="GO" id="GO:0005829">
    <property type="term" value="C:cytosol"/>
    <property type="evidence" value="ECO:0007669"/>
    <property type="project" value="TreeGrafter"/>
</dbReference>
<comment type="function">
    <text evidence="5">Binds and deliver cytosolic copper to the copper ATPase proteins. May be important in cellular antioxidant defense.</text>
</comment>
<dbReference type="Pfam" id="PF00403">
    <property type="entry name" value="HMA"/>
    <property type="match status" value="1"/>
</dbReference>
<protein>
    <recommendedName>
        <fullName evidence="6">Copper transport protein ATOX1</fullName>
    </recommendedName>
    <alternativeName>
        <fullName evidence="7">Metal transport protein ATX1</fullName>
    </alternativeName>
</protein>
<evidence type="ECO:0000313" key="11">
    <source>
        <dbReference type="Proteomes" id="UP000708208"/>
    </source>
</evidence>
<keyword evidence="2" id="KW-0813">Transport</keyword>
<comment type="subunit">
    <text evidence="8">Homodimer. Interacts with ATP7B. Interacts with ATP7A. Interacts (via dimer form) with SLC31A1 (via C-terminal domain); this interaction improves ATOX1 stability and controls intracellular Cu(I) levels.</text>
</comment>
<keyword evidence="1" id="KW-0479">Metal-binding</keyword>
<reference evidence="10" key="1">
    <citation type="submission" date="2021-06" db="EMBL/GenBank/DDBJ databases">
        <authorList>
            <person name="Hodson N. C."/>
            <person name="Mongue J. A."/>
            <person name="Jaron S. K."/>
        </authorList>
    </citation>
    <scope>NUCLEOTIDE SEQUENCE</scope>
</reference>
<dbReference type="GO" id="GO:0006825">
    <property type="term" value="P:copper ion transport"/>
    <property type="evidence" value="ECO:0007669"/>
    <property type="project" value="UniProtKB-KW"/>
</dbReference>
<evidence type="ECO:0000256" key="5">
    <source>
        <dbReference type="ARBA" id="ARBA00037651"/>
    </source>
</evidence>
<dbReference type="CDD" id="cd00371">
    <property type="entry name" value="HMA"/>
    <property type="match status" value="1"/>
</dbReference>
<evidence type="ECO:0000256" key="8">
    <source>
        <dbReference type="ARBA" id="ARBA00046351"/>
    </source>
</evidence>
<dbReference type="InterPro" id="IPR006121">
    <property type="entry name" value="HMA_dom"/>
</dbReference>
<feature type="domain" description="HMA" evidence="9">
    <location>
        <begin position="8"/>
        <end position="66"/>
    </location>
</feature>
<comment type="caution">
    <text evidence="10">The sequence shown here is derived from an EMBL/GenBank/DDBJ whole genome shotgun (WGS) entry which is preliminary data.</text>
</comment>
<evidence type="ECO:0000256" key="4">
    <source>
        <dbReference type="ARBA" id="ARBA00023186"/>
    </source>
</evidence>
<sequence length="74" mass="8226">MVAEYEYNVEMSCGGCSAALNRILDRHRGNDIEDHKVSLETQKVWVKSSKLDSGAIQAILEKSGKKVTFIGQQN</sequence>
<dbReference type="PANTHER" id="PTHR46365:SF1">
    <property type="entry name" value="COPPER TRANSPORT PROTEIN ATOX1"/>
    <property type="match status" value="1"/>
</dbReference>
<dbReference type="GO" id="GO:0016531">
    <property type="term" value="F:copper chaperone activity"/>
    <property type="evidence" value="ECO:0007669"/>
    <property type="project" value="TreeGrafter"/>
</dbReference>
<keyword evidence="11" id="KW-1185">Reference proteome</keyword>
<evidence type="ECO:0000256" key="1">
    <source>
        <dbReference type="ARBA" id="ARBA00022723"/>
    </source>
</evidence>
<dbReference type="OrthoDB" id="689350at2759"/>
<evidence type="ECO:0000256" key="3">
    <source>
        <dbReference type="ARBA" id="ARBA00023008"/>
    </source>
</evidence>
<dbReference type="EMBL" id="CAJVCH010046109">
    <property type="protein sequence ID" value="CAG7717464.1"/>
    <property type="molecule type" value="Genomic_DNA"/>
</dbReference>
<evidence type="ECO:0000259" key="9">
    <source>
        <dbReference type="Pfam" id="PF00403"/>
    </source>
</evidence>
<keyword evidence="2" id="KW-0406">Ion transport</keyword>
<dbReference type="AlphaFoldDB" id="A0A8J2JMW9"/>
<keyword evidence="2" id="KW-0187">Copper transport</keyword>
<evidence type="ECO:0000313" key="10">
    <source>
        <dbReference type="EMBL" id="CAG7717464.1"/>
    </source>
</evidence>
<keyword evidence="4" id="KW-0143">Chaperone</keyword>
<evidence type="ECO:0000256" key="6">
    <source>
        <dbReference type="ARBA" id="ARBA00040962"/>
    </source>
</evidence>
<dbReference type="Proteomes" id="UP000708208">
    <property type="component" value="Unassembled WGS sequence"/>
</dbReference>
<name>A0A8J2JMW9_9HEXA</name>
<organism evidence="10 11">
    <name type="scientific">Allacma fusca</name>
    <dbReference type="NCBI Taxonomy" id="39272"/>
    <lineage>
        <taxon>Eukaryota</taxon>
        <taxon>Metazoa</taxon>
        <taxon>Ecdysozoa</taxon>
        <taxon>Arthropoda</taxon>
        <taxon>Hexapoda</taxon>
        <taxon>Collembola</taxon>
        <taxon>Symphypleona</taxon>
        <taxon>Sminthuridae</taxon>
        <taxon>Allacma</taxon>
    </lineage>
</organism>
<dbReference type="GO" id="GO:0046872">
    <property type="term" value="F:metal ion binding"/>
    <property type="evidence" value="ECO:0007669"/>
    <property type="project" value="UniProtKB-KW"/>
</dbReference>
<dbReference type="PANTHER" id="PTHR46365">
    <property type="entry name" value="COPPER TRANSPORT PROTEIN ATOX1"/>
    <property type="match status" value="1"/>
</dbReference>